<evidence type="ECO:0000259" key="5">
    <source>
        <dbReference type="PROSITE" id="PS50865"/>
    </source>
</evidence>
<evidence type="ECO:0000256" key="2">
    <source>
        <dbReference type="ARBA" id="ARBA00022771"/>
    </source>
</evidence>
<dbReference type="Pfam" id="PF01753">
    <property type="entry name" value="zf-MYND"/>
    <property type="match status" value="1"/>
</dbReference>
<dbReference type="AlphaFoldDB" id="A0A024S0D6"/>
<dbReference type="InterPro" id="IPR002893">
    <property type="entry name" value="Znf_MYND"/>
</dbReference>
<keyword evidence="3" id="KW-0862">Zinc</keyword>
<evidence type="ECO:0000313" key="6">
    <source>
        <dbReference type="EMBL" id="ETR98849.1"/>
    </source>
</evidence>
<dbReference type="GO" id="GO:0008270">
    <property type="term" value="F:zinc ion binding"/>
    <property type="evidence" value="ECO:0007669"/>
    <property type="project" value="UniProtKB-KW"/>
</dbReference>
<keyword evidence="2 4" id="KW-0863">Zinc-finger</keyword>
<dbReference type="InterPro" id="IPR027974">
    <property type="entry name" value="DUF4470"/>
</dbReference>
<gene>
    <name evidence="6" type="ORF">M419DRAFT_88058</name>
</gene>
<dbReference type="HOGENOM" id="CLU_018400_3_0_1"/>
<evidence type="ECO:0000256" key="4">
    <source>
        <dbReference type="PROSITE-ProRule" id="PRU00134"/>
    </source>
</evidence>
<protein>
    <recommendedName>
        <fullName evidence="5">MYND-type domain-containing protein</fullName>
    </recommendedName>
</protein>
<dbReference type="KEGG" id="trr:M419DRAFT_88058"/>
<dbReference type="EMBL" id="KI911160">
    <property type="protein sequence ID" value="ETR98849.1"/>
    <property type="molecule type" value="Genomic_DNA"/>
</dbReference>
<dbReference type="PROSITE" id="PS50865">
    <property type="entry name" value="ZF_MYND_2"/>
    <property type="match status" value="1"/>
</dbReference>
<accession>A0A024S0D6</accession>
<sequence length="592" mass="67384">MATPQFACANWKPDSTDCKKYGRYRCKNCLLVAYCGADCQKAHWVVHKADCRSPLGKETWTPDWVLEKRVPAFIGDSDNGQAVFGVKKFLWGNIPAIDVLQLGSNEGDGYKKPLNLLFAASGDLRNVVKTIAQIPSSFEEPVTVAINDRDIDIVARNAILLLIALVSENMEEAVDCIIHVWYSALIRKSDLEMLQQRIRPLVESVCEKIKDKPRTSVLAKTFTFGERSLRLVLQKSSWDALLGYMSIPAGLTAQRANQIRTAVTLAESRKDYRHRNWLVQSPTQRVARHRFRQDGLLLPFGAPRDEFQEPNPTMYQTANTWPMHDSADPLNGWSPKDVEDTSSGPATADIYGKLFYHLRALVHSFLLHLSKLRVSFRLLQVDFSEVPKHVESNYFSRIEVSNVSDRGYVGIHRTVAMMAPLLQGPLINPHATLITLFMNAVPETMTMEEQRAVMSPHGQAMRRLLKFLPMERMPMSPYDPAFVKMSYASSVVAAYDHIFDRYMKVMAFSEMEEALGVAMKAKHTVIEKWPYQMKLQPGQPGAQEEFNRLVRGDLSGNERYVEWRRTKMYREEMDGEAGKDLLENMSSLDLRR</sequence>
<dbReference type="SUPFAM" id="SSF144232">
    <property type="entry name" value="HIT/MYND zinc finger-like"/>
    <property type="match status" value="1"/>
</dbReference>
<dbReference type="Gene3D" id="6.10.140.2220">
    <property type="match status" value="1"/>
</dbReference>
<proteinExistence type="predicted"/>
<name>A0A024S0D6_HYPJR</name>
<keyword evidence="1" id="KW-0479">Metal-binding</keyword>
<dbReference type="OrthoDB" id="5282002at2759"/>
<evidence type="ECO:0000256" key="1">
    <source>
        <dbReference type="ARBA" id="ARBA00022723"/>
    </source>
</evidence>
<evidence type="ECO:0000313" key="7">
    <source>
        <dbReference type="Proteomes" id="UP000024376"/>
    </source>
</evidence>
<dbReference type="Proteomes" id="UP000024376">
    <property type="component" value="Unassembled WGS sequence"/>
</dbReference>
<organism evidence="6 7">
    <name type="scientific">Hypocrea jecorina (strain ATCC 56765 / BCRC 32924 / NRRL 11460 / Rut C-30)</name>
    <name type="common">Trichoderma reesei</name>
    <dbReference type="NCBI Taxonomy" id="1344414"/>
    <lineage>
        <taxon>Eukaryota</taxon>
        <taxon>Fungi</taxon>
        <taxon>Dikarya</taxon>
        <taxon>Ascomycota</taxon>
        <taxon>Pezizomycotina</taxon>
        <taxon>Sordariomycetes</taxon>
        <taxon>Hypocreomycetidae</taxon>
        <taxon>Hypocreales</taxon>
        <taxon>Hypocreaceae</taxon>
        <taxon>Trichoderma</taxon>
    </lineage>
</organism>
<reference evidence="7" key="1">
    <citation type="journal article" date="2013" name="Ind. Biotechnol.">
        <title>Comparative genomics analysis of Trichoderma reesei strains.</title>
        <authorList>
            <person name="Koike H."/>
            <person name="Aerts A."/>
            <person name="LaButti K."/>
            <person name="Grigoriev I.V."/>
            <person name="Baker S.E."/>
        </authorList>
    </citation>
    <scope>NUCLEOTIDE SEQUENCE [LARGE SCALE GENOMIC DNA]</scope>
    <source>
        <strain evidence="7">ATCC 56765 / BCRC 32924 / NRRL 11460 / Rut C-30</strain>
    </source>
</reference>
<feature type="domain" description="MYND-type" evidence="5">
    <location>
        <begin position="5"/>
        <end position="51"/>
    </location>
</feature>
<dbReference type="Pfam" id="PF14737">
    <property type="entry name" value="DUF4470"/>
    <property type="match status" value="1"/>
</dbReference>
<evidence type="ECO:0000256" key="3">
    <source>
        <dbReference type="ARBA" id="ARBA00022833"/>
    </source>
</evidence>